<reference evidence="2" key="2">
    <citation type="journal article" date="2014" name="ISME J.">
        <title>Microbial stratification in low pH oxic and suboxic macroscopic growths along an acid mine drainage.</title>
        <authorList>
            <person name="Mendez-Garcia C."/>
            <person name="Mesa V."/>
            <person name="Sprenger R.R."/>
            <person name="Richter M."/>
            <person name="Diez M.S."/>
            <person name="Solano J."/>
            <person name="Bargiela R."/>
            <person name="Golyshina O.V."/>
            <person name="Manteca A."/>
            <person name="Ramos J.L."/>
            <person name="Gallego J.R."/>
            <person name="Llorente I."/>
            <person name="Martins Dos Santos V.A."/>
            <person name="Jensen O.N."/>
            <person name="Pelaez A.I."/>
            <person name="Sanchez J."/>
            <person name="Ferrer M."/>
        </authorList>
    </citation>
    <scope>NUCLEOTIDE SEQUENCE</scope>
</reference>
<sequence length="112" mass="12223">PLPVGRMGGGARAVVSVTVRMTLLDRRVGAVNMKVQLLVSKWCPTCPQAERIWTEAAHTVPMEFEILDVADRKGREVVSRLRIRTVPAVVVDDVLKMVGAQPLPDVLKLLGA</sequence>
<feature type="domain" description="Thioredoxin-like fold" evidence="1">
    <location>
        <begin position="33"/>
        <end position="107"/>
    </location>
</feature>
<name>T1AH49_9ZZZZ</name>
<proteinExistence type="predicted"/>
<gene>
    <name evidence="2" type="ORF">B2A_10762</name>
</gene>
<dbReference type="SUPFAM" id="SSF52833">
    <property type="entry name" value="Thioredoxin-like"/>
    <property type="match status" value="1"/>
</dbReference>
<organism evidence="2">
    <name type="scientific">mine drainage metagenome</name>
    <dbReference type="NCBI Taxonomy" id="410659"/>
    <lineage>
        <taxon>unclassified sequences</taxon>
        <taxon>metagenomes</taxon>
        <taxon>ecological metagenomes</taxon>
    </lineage>
</organism>
<dbReference type="Gene3D" id="3.40.30.10">
    <property type="entry name" value="Glutaredoxin"/>
    <property type="match status" value="1"/>
</dbReference>
<dbReference type="InterPro" id="IPR036249">
    <property type="entry name" value="Thioredoxin-like_sf"/>
</dbReference>
<reference evidence="2" key="1">
    <citation type="submission" date="2013-08" db="EMBL/GenBank/DDBJ databases">
        <authorList>
            <person name="Mendez C."/>
            <person name="Richter M."/>
            <person name="Ferrer M."/>
            <person name="Sanchez J."/>
        </authorList>
    </citation>
    <scope>NUCLEOTIDE SEQUENCE</scope>
</reference>
<accession>T1AH49</accession>
<comment type="caution">
    <text evidence="2">The sequence shown here is derived from an EMBL/GenBank/DDBJ whole genome shotgun (WGS) entry which is preliminary data.</text>
</comment>
<dbReference type="InterPro" id="IPR012336">
    <property type="entry name" value="Thioredoxin-like_fold"/>
</dbReference>
<dbReference type="AlphaFoldDB" id="T1AH49"/>
<protein>
    <submittedName>
        <fullName evidence="2">Thioredoxin family protein</fullName>
    </submittedName>
</protein>
<evidence type="ECO:0000313" key="2">
    <source>
        <dbReference type="EMBL" id="EQD41240.1"/>
    </source>
</evidence>
<feature type="non-terminal residue" evidence="2">
    <location>
        <position position="1"/>
    </location>
</feature>
<dbReference type="Pfam" id="PF13192">
    <property type="entry name" value="Thioredoxin_3"/>
    <property type="match status" value="1"/>
</dbReference>
<dbReference type="EMBL" id="AUZZ01007750">
    <property type="protein sequence ID" value="EQD41240.1"/>
    <property type="molecule type" value="Genomic_DNA"/>
</dbReference>
<evidence type="ECO:0000259" key="1">
    <source>
        <dbReference type="Pfam" id="PF13192"/>
    </source>
</evidence>